<dbReference type="InterPro" id="IPR043129">
    <property type="entry name" value="ATPase_NBD"/>
</dbReference>
<evidence type="ECO:0000259" key="2">
    <source>
        <dbReference type="Pfam" id="PF02541"/>
    </source>
</evidence>
<reference evidence="3" key="1">
    <citation type="journal article" date="2021" name="PeerJ">
        <title>Extensive microbial diversity within the chicken gut microbiome revealed by metagenomics and culture.</title>
        <authorList>
            <person name="Gilroy R."/>
            <person name="Ravi A."/>
            <person name="Getino M."/>
            <person name="Pursley I."/>
            <person name="Horton D.L."/>
            <person name="Alikhan N.F."/>
            <person name="Baker D."/>
            <person name="Gharbi K."/>
            <person name="Hall N."/>
            <person name="Watson M."/>
            <person name="Adriaenssens E.M."/>
            <person name="Foster-Nyarko E."/>
            <person name="Jarju S."/>
            <person name="Secka A."/>
            <person name="Antonio M."/>
            <person name="Oren A."/>
            <person name="Chaudhuri R.R."/>
            <person name="La Ragione R."/>
            <person name="Hildebrand F."/>
            <person name="Pallen M.J."/>
        </authorList>
    </citation>
    <scope>NUCLEOTIDE SEQUENCE</scope>
    <source>
        <strain evidence="3">CHK33-5263</strain>
    </source>
</reference>
<accession>A0A9D2IW64</accession>
<proteinExistence type="inferred from homology"/>
<comment type="similarity">
    <text evidence="1">Belongs to the GppA/Ppx family.</text>
</comment>
<name>A0A9D2IW64_9FIRM</name>
<sequence>MKYAVIDIGSNSVRLMLWANGTLYKKVITTRLAQGLAASGMICDEASARTVAAIAELAAEGRREGAQVLAFATAAVRSARNGSDFCARVKEACGIEVDVIAGEEEALLGIYGALGTRDGGTIDIGGASTEVCIRAHGKIAFATSLNIGVVRLFDRCGQDADKLRAVVREETAPLAGVTCAGTMYAIGGTASTLASIKLGLTEYDAAKLNGLSLSADYLDEVAAHLLALTVEERKQIPGMDLRRADVIAGGAVLLSEIVHAFGLNEVKFSDGDNLEGYLVARGLA</sequence>
<evidence type="ECO:0000313" key="3">
    <source>
        <dbReference type="EMBL" id="HIZ24990.1"/>
    </source>
</evidence>
<dbReference type="InterPro" id="IPR050273">
    <property type="entry name" value="GppA/Ppx_hydrolase"/>
</dbReference>
<dbReference type="SUPFAM" id="SSF53067">
    <property type="entry name" value="Actin-like ATPase domain"/>
    <property type="match status" value="2"/>
</dbReference>
<dbReference type="EMBL" id="DXBS01000113">
    <property type="protein sequence ID" value="HIZ24990.1"/>
    <property type="molecule type" value="Genomic_DNA"/>
</dbReference>
<reference evidence="3" key="2">
    <citation type="submission" date="2021-04" db="EMBL/GenBank/DDBJ databases">
        <authorList>
            <person name="Gilroy R."/>
        </authorList>
    </citation>
    <scope>NUCLEOTIDE SEQUENCE</scope>
    <source>
        <strain evidence="3">CHK33-5263</strain>
    </source>
</reference>
<dbReference type="Gene3D" id="3.30.420.40">
    <property type="match status" value="1"/>
</dbReference>
<dbReference type="Proteomes" id="UP000824044">
    <property type="component" value="Unassembled WGS sequence"/>
</dbReference>
<dbReference type="PANTHER" id="PTHR30005:SF0">
    <property type="entry name" value="RETROGRADE REGULATION PROTEIN 2"/>
    <property type="match status" value="1"/>
</dbReference>
<gene>
    <name evidence="3" type="ORF">H9812_05930</name>
</gene>
<organism evidence="3 4">
    <name type="scientific">Candidatus Gallimonas intestinigallinarum</name>
    <dbReference type="NCBI Taxonomy" id="2838604"/>
    <lineage>
        <taxon>Bacteria</taxon>
        <taxon>Bacillati</taxon>
        <taxon>Bacillota</taxon>
        <taxon>Clostridia</taxon>
        <taxon>Candidatus Gallimonas</taxon>
    </lineage>
</organism>
<dbReference type="Gene3D" id="3.30.420.150">
    <property type="entry name" value="Exopolyphosphatase. Domain 2"/>
    <property type="match status" value="1"/>
</dbReference>
<dbReference type="GO" id="GO:0016462">
    <property type="term" value="F:pyrophosphatase activity"/>
    <property type="evidence" value="ECO:0007669"/>
    <property type="project" value="TreeGrafter"/>
</dbReference>
<evidence type="ECO:0000256" key="1">
    <source>
        <dbReference type="ARBA" id="ARBA00007125"/>
    </source>
</evidence>
<dbReference type="AlphaFoldDB" id="A0A9D2IW64"/>
<dbReference type="PANTHER" id="PTHR30005">
    <property type="entry name" value="EXOPOLYPHOSPHATASE"/>
    <property type="match status" value="1"/>
</dbReference>
<dbReference type="CDD" id="cd24054">
    <property type="entry name" value="ASKHA_NBD_AaPPX-GppA_MtPPX2-like"/>
    <property type="match status" value="1"/>
</dbReference>
<dbReference type="Pfam" id="PF02541">
    <property type="entry name" value="Ppx-GppA"/>
    <property type="match status" value="1"/>
</dbReference>
<feature type="domain" description="Ppx/GppA phosphatase N-terminal" evidence="2">
    <location>
        <begin position="25"/>
        <end position="279"/>
    </location>
</feature>
<evidence type="ECO:0000313" key="4">
    <source>
        <dbReference type="Proteomes" id="UP000824044"/>
    </source>
</evidence>
<dbReference type="InterPro" id="IPR003695">
    <property type="entry name" value="Ppx_GppA_N"/>
</dbReference>
<protein>
    <recommendedName>
        <fullName evidence="2">Ppx/GppA phosphatase N-terminal domain-containing protein</fullName>
    </recommendedName>
</protein>
<comment type="caution">
    <text evidence="3">The sequence shown here is derived from an EMBL/GenBank/DDBJ whole genome shotgun (WGS) entry which is preliminary data.</text>
</comment>